<comment type="pathway">
    <text evidence="6">Phospholipid metabolism; CDP-diacylglycerol biosynthesis; CDP-diacylglycerol from sn-glycerol 3-phosphate: step 2/3.</text>
</comment>
<comment type="catalytic activity">
    <reaction evidence="10">
        <text>1-hexadecanoyl-sn-glycero-3-phosphate + (9Z)-octadecenoyl-CoA = 1-hexadecanoyl-2-(9Z-octadecenoyl)-sn-glycero-3-phosphate + CoA</text>
        <dbReference type="Rhea" id="RHEA:33187"/>
        <dbReference type="ChEBI" id="CHEBI:57287"/>
        <dbReference type="ChEBI" id="CHEBI:57387"/>
        <dbReference type="ChEBI" id="CHEBI:57518"/>
        <dbReference type="ChEBI" id="CHEBI:64839"/>
    </reaction>
    <physiologicalReaction direction="left-to-right" evidence="10">
        <dbReference type="Rhea" id="RHEA:33188"/>
    </physiologicalReaction>
</comment>
<feature type="transmembrane region" description="Helical" evidence="20">
    <location>
        <begin position="37"/>
        <end position="58"/>
    </location>
</feature>
<dbReference type="SUPFAM" id="SSF69593">
    <property type="entry name" value="Glycerol-3-phosphate (1)-acyltransferase"/>
    <property type="match status" value="1"/>
</dbReference>
<evidence type="ECO:0000259" key="21">
    <source>
        <dbReference type="SMART" id="SM00563"/>
    </source>
</evidence>
<feature type="transmembrane region" description="Helical" evidence="20">
    <location>
        <begin position="64"/>
        <end position="84"/>
    </location>
</feature>
<comment type="catalytic activity">
    <reaction evidence="1">
        <text>(11Z)-octadecenoyl-CoA + 1-(9Z-octadecenoyl)-sn-glycero-3-phosphate = 1-(9Z)-octadecenoyl-2-(11Z)-octadecenoyl-sn-glycero-3-phosphate + CoA</text>
        <dbReference type="Rhea" id="RHEA:37603"/>
        <dbReference type="ChEBI" id="CHEBI:57287"/>
        <dbReference type="ChEBI" id="CHEBI:74544"/>
        <dbReference type="ChEBI" id="CHEBI:75121"/>
        <dbReference type="ChEBI" id="CHEBI:75122"/>
    </reaction>
    <physiologicalReaction direction="left-to-right" evidence="1">
        <dbReference type="Rhea" id="RHEA:37604"/>
    </physiologicalReaction>
</comment>
<evidence type="ECO:0000256" key="3">
    <source>
        <dbReference type="ARBA" id="ARBA00000816"/>
    </source>
</evidence>
<comment type="catalytic activity">
    <reaction evidence="16">
        <text>1-(9Z-octadecenoyl)-sn-glycero-3-phosphate + (9Z,12Z)-octadecadienoyl-CoA = 1-(9Z)-octadecenoyl-2-(9Z,12Z)-octadecadienoyl-sn-glycero-3-phosphate + CoA</text>
        <dbReference type="Rhea" id="RHEA:37159"/>
        <dbReference type="ChEBI" id="CHEBI:57287"/>
        <dbReference type="ChEBI" id="CHEBI:57383"/>
        <dbReference type="ChEBI" id="CHEBI:74544"/>
        <dbReference type="ChEBI" id="CHEBI:74563"/>
    </reaction>
    <physiologicalReaction direction="left-to-right" evidence="16">
        <dbReference type="Rhea" id="RHEA:37160"/>
    </physiologicalReaction>
</comment>
<comment type="catalytic activity">
    <reaction evidence="2">
        <text>a 1-acyl-sn-glycero-3-phosphate + an acyl-CoA = a 1,2-diacyl-sn-glycero-3-phosphate + CoA</text>
        <dbReference type="Rhea" id="RHEA:19709"/>
        <dbReference type="ChEBI" id="CHEBI:57287"/>
        <dbReference type="ChEBI" id="CHEBI:57970"/>
        <dbReference type="ChEBI" id="CHEBI:58342"/>
        <dbReference type="ChEBI" id="CHEBI:58608"/>
        <dbReference type="EC" id="2.3.1.51"/>
    </reaction>
    <physiologicalReaction direction="left-to-right" evidence="2">
        <dbReference type="Rhea" id="RHEA:19710"/>
    </physiologicalReaction>
</comment>
<keyword evidence="20" id="KW-0812">Transmembrane</keyword>
<dbReference type="GO" id="GO:0016020">
    <property type="term" value="C:membrane"/>
    <property type="evidence" value="ECO:0007669"/>
    <property type="project" value="InterPro"/>
</dbReference>
<dbReference type="NCBIfam" id="TIGR00530">
    <property type="entry name" value="AGP_acyltrn"/>
    <property type="match status" value="1"/>
</dbReference>
<evidence type="ECO:0000313" key="22">
    <source>
        <dbReference type="EMBL" id="AFO97863.1"/>
    </source>
</evidence>
<evidence type="ECO:0000256" key="6">
    <source>
        <dbReference type="ARBA" id="ARBA00004728"/>
    </source>
</evidence>
<dbReference type="GO" id="GO:0006654">
    <property type="term" value="P:phosphatidic acid biosynthetic process"/>
    <property type="evidence" value="ECO:0007669"/>
    <property type="project" value="TreeGrafter"/>
</dbReference>
<comment type="catalytic activity">
    <reaction evidence="12">
        <text>1-(6Z,9Z,12Z-octadecatrienoyl)-sn-glycero-3-phosphate + (9Z)-octadecenoyl-CoA = (6Z,9Z,12Z)-octadecatrienoyl-2-(9Z)-octadecenoyl-sn-glycero-3-phosphate + CoA</text>
        <dbReference type="Rhea" id="RHEA:37179"/>
        <dbReference type="ChEBI" id="CHEBI:57287"/>
        <dbReference type="ChEBI" id="CHEBI:57387"/>
        <dbReference type="ChEBI" id="CHEBI:74581"/>
        <dbReference type="ChEBI" id="CHEBI:74582"/>
    </reaction>
    <physiologicalReaction direction="left-to-right" evidence="12">
        <dbReference type="Rhea" id="RHEA:37180"/>
    </physiologicalReaction>
</comment>
<evidence type="ECO:0000256" key="19">
    <source>
        <dbReference type="RuleBase" id="RU361267"/>
    </source>
</evidence>
<keyword evidence="19" id="KW-0594">Phospholipid biosynthesis</keyword>
<dbReference type="PANTHER" id="PTHR10434">
    <property type="entry name" value="1-ACYL-SN-GLYCEROL-3-PHOSPHATE ACYLTRANSFERASE"/>
    <property type="match status" value="1"/>
</dbReference>
<proteinExistence type="evidence at transcript level"/>
<comment type="catalytic activity">
    <reaction evidence="4">
        <text>1-(9Z-octadecenoyl)-sn-glycero-3-phosphate + tetradecanoyl-CoA = 1-(9Z)-octadecenoyl-2-tetradecanoyl-sn-glycero-3-phosphate + CoA</text>
        <dbReference type="Rhea" id="RHEA:37171"/>
        <dbReference type="ChEBI" id="CHEBI:57287"/>
        <dbReference type="ChEBI" id="CHEBI:57385"/>
        <dbReference type="ChEBI" id="CHEBI:74544"/>
        <dbReference type="ChEBI" id="CHEBI:74579"/>
    </reaction>
    <physiologicalReaction direction="left-to-right" evidence="4">
        <dbReference type="Rhea" id="RHEA:37172"/>
    </physiologicalReaction>
</comment>
<dbReference type="GO" id="GO:0003841">
    <property type="term" value="F:1-acylglycerol-3-phosphate O-acyltransferase activity"/>
    <property type="evidence" value="ECO:0007669"/>
    <property type="project" value="UniProtKB-UniRule"/>
</dbReference>
<feature type="transmembrane region" description="Helical" evidence="20">
    <location>
        <begin position="155"/>
        <end position="173"/>
    </location>
</feature>
<dbReference type="GO" id="GO:0005783">
    <property type="term" value="C:endoplasmic reticulum"/>
    <property type="evidence" value="ECO:0007669"/>
    <property type="project" value="TreeGrafter"/>
</dbReference>
<evidence type="ECO:0000256" key="13">
    <source>
        <dbReference type="ARBA" id="ARBA00048293"/>
    </source>
</evidence>
<keyword evidence="8 19" id="KW-0808">Transferase</keyword>
<dbReference type="AlphaFoldDB" id="V9KIT3"/>
<evidence type="ECO:0000256" key="15">
    <source>
        <dbReference type="ARBA" id="ARBA00048973"/>
    </source>
</evidence>
<dbReference type="SMART" id="SM00563">
    <property type="entry name" value="PlsC"/>
    <property type="match status" value="1"/>
</dbReference>
<comment type="catalytic activity">
    <reaction evidence="17">
        <text>1-eicosanoyl-sn-glycero-3-phosphate + (9Z)-octadecenoyl-CoA = 1-eicosanoyl-2-(9Z)-octadecenoyl-sn-glycero-3-phosphate + CoA</text>
        <dbReference type="Rhea" id="RHEA:37183"/>
        <dbReference type="ChEBI" id="CHEBI:57287"/>
        <dbReference type="ChEBI" id="CHEBI:57387"/>
        <dbReference type="ChEBI" id="CHEBI:74583"/>
        <dbReference type="ChEBI" id="CHEBI:74584"/>
    </reaction>
    <physiologicalReaction direction="left-to-right" evidence="17">
        <dbReference type="Rhea" id="RHEA:37184"/>
    </physiologicalReaction>
</comment>
<evidence type="ECO:0000256" key="17">
    <source>
        <dbReference type="ARBA" id="ARBA00049491"/>
    </source>
</evidence>
<dbReference type="PANTHER" id="PTHR10434:SF65">
    <property type="entry name" value="1-ACYL-SN-GLYCEROL-3-PHOSPHATE ACYLTRANSFERASE ALPHA"/>
    <property type="match status" value="1"/>
</dbReference>
<comment type="similarity">
    <text evidence="7 19">Belongs to the 1-acyl-sn-glycerol-3-phosphate acyltransferase family.</text>
</comment>
<evidence type="ECO:0000256" key="12">
    <source>
        <dbReference type="ARBA" id="ARBA00048105"/>
    </source>
</evidence>
<keyword evidence="9 19" id="KW-0012">Acyltransferase</keyword>
<evidence type="ECO:0000256" key="16">
    <source>
        <dbReference type="ARBA" id="ARBA00049345"/>
    </source>
</evidence>
<evidence type="ECO:0000256" key="4">
    <source>
        <dbReference type="ARBA" id="ARBA00001783"/>
    </source>
</evidence>
<keyword evidence="20" id="KW-0472">Membrane</keyword>
<name>V9KIT3_CALMI</name>
<reference evidence="22" key="1">
    <citation type="journal article" date="2014" name="Nature">
        <title>Elephant shark genome provides unique insights into gnathostome evolution.</title>
        <authorList>
            <consortium name="International Elephant Shark Genome Sequencing Consortium"/>
            <person name="Venkatesh B."/>
            <person name="Lee A.P."/>
            <person name="Ravi V."/>
            <person name="Maurya A.K."/>
            <person name="Lian M.M."/>
            <person name="Swann J.B."/>
            <person name="Ohta Y."/>
            <person name="Flajnik M.F."/>
            <person name="Sutoh Y."/>
            <person name="Kasahara M."/>
            <person name="Hoon S."/>
            <person name="Gangu V."/>
            <person name="Roy S.W."/>
            <person name="Irimia M."/>
            <person name="Korzh V."/>
            <person name="Kondrychyn I."/>
            <person name="Lim Z.W."/>
            <person name="Tay B.H."/>
            <person name="Tohari S."/>
            <person name="Kong K.W."/>
            <person name="Ho S."/>
            <person name="Lorente-Galdos B."/>
            <person name="Quilez J."/>
            <person name="Marques-Bonet T."/>
            <person name="Raney B.J."/>
            <person name="Ingham P.W."/>
            <person name="Tay A."/>
            <person name="Hillier L.W."/>
            <person name="Minx P."/>
            <person name="Boehm T."/>
            <person name="Wilson R.K."/>
            <person name="Brenner S."/>
            <person name="Warren W.C."/>
        </authorList>
    </citation>
    <scope>NUCLEOTIDE SEQUENCE</scope>
    <source>
        <tissue evidence="22">Liver</tissue>
    </source>
</reference>
<keyword evidence="19" id="KW-0443">Lipid metabolism</keyword>
<protein>
    <recommendedName>
        <fullName evidence="19">1-acyl-sn-glycerol-3-phosphate acyltransferase</fullName>
        <ecNumber evidence="19">2.3.1.51</ecNumber>
    </recommendedName>
</protein>
<evidence type="ECO:0000256" key="9">
    <source>
        <dbReference type="ARBA" id="ARBA00023315"/>
    </source>
</evidence>
<dbReference type="InterPro" id="IPR002123">
    <property type="entry name" value="Plipid/glycerol_acylTrfase"/>
</dbReference>
<sequence length="303" mass="34052">MAAAAAGGGRREARGSRRQVGPESLGLGLRLRPKAMAVWLLLLLLLLIPVLCQLSATFKYYFKMAFYYSWIMALALGVIPLCLVRGRNVENMKIVRYVLQHIKYLYGIKLQVNGMENLQVKGPFVVISNHQSSLDLMGMMEILPDRCVAIAKKELMYAGTVGLVCWLTGIVFINRQKKSDAKSVMSEAAQTMLKEDVRLWVFPEGTRNHDGKMLPFKRGAFHLAVQAQVPIIPVVFSSYNDFYNKKEKRFDSGTYTVQILQRIETKGLTADDVPDLTEMAQKTMVIAWHEISAAMLKGSENQS</sequence>
<comment type="catalytic activity">
    <reaction evidence="15">
        <text>pentadecanoyl-CoA + 1-(9Z-octadecenoyl)-sn-glycero-3-phosphate = 1-(9Z)-octadecenoyl-2-pentadecanoyl-sn-glycero-3-phosphate + CoA</text>
        <dbReference type="Rhea" id="RHEA:37175"/>
        <dbReference type="ChEBI" id="CHEBI:57287"/>
        <dbReference type="ChEBI" id="CHEBI:74309"/>
        <dbReference type="ChEBI" id="CHEBI:74544"/>
        <dbReference type="ChEBI" id="CHEBI:74578"/>
    </reaction>
    <physiologicalReaction direction="left-to-right" evidence="15">
        <dbReference type="Rhea" id="RHEA:37176"/>
    </physiologicalReaction>
</comment>
<keyword evidence="20" id="KW-1133">Transmembrane helix</keyword>
<evidence type="ECO:0000256" key="2">
    <source>
        <dbReference type="ARBA" id="ARBA00000300"/>
    </source>
</evidence>
<evidence type="ECO:0000256" key="1">
    <source>
        <dbReference type="ARBA" id="ARBA00000091"/>
    </source>
</evidence>
<comment type="function">
    <text evidence="5">Converts 1-acyl-sn-glycerol-3-phosphate (lysophosphatidic acid or LPA) into 1,2-diacyl-sn-glycerol-3-phosphate (phosphatidic acid or PA) by incorporating an acyl moiety at the sn-2 position of the glycerol backbone.</text>
</comment>
<dbReference type="CDD" id="cd07989">
    <property type="entry name" value="LPLAT_AGPAT-like"/>
    <property type="match status" value="1"/>
</dbReference>
<evidence type="ECO:0000256" key="14">
    <source>
        <dbReference type="ARBA" id="ARBA00048956"/>
    </source>
</evidence>
<evidence type="ECO:0000256" key="11">
    <source>
        <dbReference type="ARBA" id="ARBA00047814"/>
    </source>
</evidence>
<comment type="catalytic activity">
    <reaction evidence="14">
        <text>heptadecanoyl-CoA + 1-(9Z-octadecenoyl)-sn-glycero-3-phosphate = 1-(9Z)-octadecenoyl-2-heptadecanoyl-sn-glycero-3-phosphate + CoA</text>
        <dbReference type="Rhea" id="RHEA:37155"/>
        <dbReference type="ChEBI" id="CHEBI:57287"/>
        <dbReference type="ChEBI" id="CHEBI:74307"/>
        <dbReference type="ChEBI" id="CHEBI:74544"/>
        <dbReference type="ChEBI" id="CHEBI:74558"/>
    </reaction>
    <physiologicalReaction direction="left-to-right" evidence="14">
        <dbReference type="Rhea" id="RHEA:37156"/>
    </physiologicalReaction>
</comment>
<keyword evidence="19" id="KW-1208">Phospholipid metabolism</keyword>
<evidence type="ECO:0000256" key="10">
    <source>
        <dbReference type="ARBA" id="ARBA00047525"/>
    </source>
</evidence>
<evidence type="ECO:0000256" key="8">
    <source>
        <dbReference type="ARBA" id="ARBA00022679"/>
    </source>
</evidence>
<comment type="catalytic activity">
    <reaction evidence="3">
        <text>1-(9Z-octadecenoyl)-sn-glycero-3-phosphate + hexadecanoyl-CoA = 1-(9Z)-octadecenoyl-2-hexadecanoyl-sn-glycero-3-phosphate + CoA</text>
        <dbReference type="Rhea" id="RHEA:37143"/>
        <dbReference type="ChEBI" id="CHEBI:57287"/>
        <dbReference type="ChEBI" id="CHEBI:57379"/>
        <dbReference type="ChEBI" id="CHEBI:74544"/>
        <dbReference type="ChEBI" id="CHEBI:74551"/>
    </reaction>
    <physiologicalReaction direction="left-to-right" evidence="3">
        <dbReference type="Rhea" id="RHEA:37144"/>
    </physiologicalReaction>
</comment>
<dbReference type="InterPro" id="IPR004552">
    <property type="entry name" value="AGP_acyltrans"/>
</dbReference>
<keyword evidence="19" id="KW-0444">Lipid biosynthesis</keyword>
<comment type="domain">
    <text evidence="19">The HXXXXD motif is essential for acyltransferase activity and may constitute the binding site for the phosphate moiety of the glycerol-3-phosphate.</text>
</comment>
<organism evidence="22">
    <name type="scientific">Callorhinchus milii</name>
    <name type="common">Ghost shark</name>
    <dbReference type="NCBI Taxonomy" id="7868"/>
    <lineage>
        <taxon>Eukaryota</taxon>
        <taxon>Metazoa</taxon>
        <taxon>Chordata</taxon>
        <taxon>Craniata</taxon>
        <taxon>Vertebrata</taxon>
        <taxon>Chondrichthyes</taxon>
        <taxon>Holocephali</taxon>
        <taxon>Chimaeriformes</taxon>
        <taxon>Callorhinchidae</taxon>
        <taxon>Callorhinchus</taxon>
    </lineage>
</organism>
<comment type="catalytic activity">
    <reaction evidence="11">
        <text>1-tetradecanoyl-sn-glycerol 3-phosphate + (9Z)-octadecenoyl-CoA = 1-tetradecanoyl-2-(9Z)-octadecenoyl-sn-glycero-3-phosphate + CoA</text>
        <dbReference type="Rhea" id="RHEA:37187"/>
        <dbReference type="ChEBI" id="CHEBI:57287"/>
        <dbReference type="ChEBI" id="CHEBI:57387"/>
        <dbReference type="ChEBI" id="CHEBI:72683"/>
        <dbReference type="ChEBI" id="CHEBI:74586"/>
    </reaction>
    <physiologicalReaction direction="left-to-right" evidence="11">
        <dbReference type="Rhea" id="RHEA:37188"/>
    </physiologicalReaction>
</comment>
<evidence type="ECO:0000256" key="18">
    <source>
        <dbReference type="ARBA" id="ARBA00049561"/>
    </source>
</evidence>
<evidence type="ECO:0000256" key="5">
    <source>
        <dbReference type="ARBA" id="ARBA00004086"/>
    </source>
</evidence>
<evidence type="ECO:0000256" key="20">
    <source>
        <dbReference type="SAM" id="Phobius"/>
    </source>
</evidence>
<evidence type="ECO:0000256" key="7">
    <source>
        <dbReference type="ARBA" id="ARBA00008655"/>
    </source>
</evidence>
<comment type="catalytic activity">
    <reaction evidence="18">
        <text>1-(9Z-octadecenoyl)-sn-glycero-3-phosphate + (9Z)-octadecenoyl-CoA = 1,2-di-(9Z-octadecenoyl)-sn-glycero-3-phosphate + CoA</text>
        <dbReference type="Rhea" id="RHEA:37131"/>
        <dbReference type="ChEBI" id="CHEBI:57287"/>
        <dbReference type="ChEBI" id="CHEBI:57387"/>
        <dbReference type="ChEBI" id="CHEBI:74544"/>
        <dbReference type="ChEBI" id="CHEBI:74546"/>
    </reaction>
    <physiologicalReaction direction="left-to-right" evidence="18">
        <dbReference type="Rhea" id="RHEA:37132"/>
    </physiologicalReaction>
</comment>
<dbReference type="EC" id="2.3.1.51" evidence="19"/>
<dbReference type="Pfam" id="PF01553">
    <property type="entry name" value="Acyltransferase"/>
    <property type="match status" value="1"/>
</dbReference>
<dbReference type="EMBL" id="JW865346">
    <property type="protein sequence ID" value="AFO97863.1"/>
    <property type="molecule type" value="mRNA"/>
</dbReference>
<feature type="domain" description="Phospholipid/glycerol acyltransferase" evidence="21">
    <location>
        <begin position="124"/>
        <end position="239"/>
    </location>
</feature>
<comment type="catalytic activity">
    <reaction evidence="13">
        <text>1-(9Z,12Z,15Z)-octadecatrienoyl-sn-glycero-3-phosphate + (9Z)-octadecenoyl-CoA = 1-(9Z,12Z,15Z)-octadecatrienoyl-2-(9Z)-octadecenoyl-sn-glycero-3-phosphate + CoA</text>
        <dbReference type="Rhea" id="RHEA:37139"/>
        <dbReference type="ChEBI" id="CHEBI:57287"/>
        <dbReference type="ChEBI" id="CHEBI:57387"/>
        <dbReference type="ChEBI" id="CHEBI:74549"/>
        <dbReference type="ChEBI" id="CHEBI:74550"/>
    </reaction>
    <physiologicalReaction direction="left-to-right" evidence="13">
        <dbReference type="Rhea" id="RHEA:37140"/>
    </physiologicalReaction>
</comment>
<accession>V9KIT3</accession>